<comment type="similarity">
    <text evidence="1">Belongs to the type-I restriction system S methylase family.</text>
</comment>
<protein>
    <submittedName>
        <fullName evidence="6">Type-1 restriction enzyme EcoKI specificity protein</fullName>
    </submittedName>
</protein>
<keyword evidence="3" id="KW-0238">DNA-binding</keyword>
<dbReference type="EMBL" id="FXZK01000001">
    <property type="protein sequence ID" value="SMY07235.1"/>
    <property type="molecule type" value="Genomic_DNA"/>
</dbReference>
<dbReference type="RefSeq" id="WP_093991301.1">
    <property type="nucleotide sequence ID" value="NZ_FXZK01000001.1"/>
</dbReference>
<evidence type="ECO:0000256" key="1">
    <source>
        <dbReference type="ARBA" id="ARBA00010923"/>
    </source>
</evidence>
<gene>
    <name evidence="6" type="primary">hsdS</name>
    <name evidence="6" type="ORF">LOM8899_01368</name>
</gene>
<dbReference type="PANTHER" id="PTHR43140">
    <property type="entry name" value="TYPE-1 RESTRICTION ENZYME ECOKI SPECIFICITY PROTEIN"/>
    <property type="match status" value="1"/>
</dbReference>
<dbReference type="InterPro" id="IPR051212">
    <property type="entry name" value="Type-I_RE_S_subunit"/>
</dbReference>
<evidence type="ECO:0000259" key="5">
    <source>
        <dbReference type="Pfam" id="PF01420"/>
    </source>
</evidence>
<dbReference type="InterPro" id="IPR000055">
    <property type="entry name" value="Restrct_endonuc_typeI_TRD"/>
</dbReference>
<proteinExistence type="inferred from homology"/>
<keyword evidence="7" id="KW-1185">Reference proteome</keyword>
<feature type="domain" description="Type I restriction modification DNA specificity" evidence="5">
    <location>
        <begin position="24"/>
        <end position="181"/>
    </location>
</feature>
<dbReference type="AlphaFoldDB" id="A0A238LCT7"/>
<dbReference type="Proteomes" id="UP000201613">
    <property type="component" value="Unassembled WGS sequence"/>
</dbReference>
<evidence type="ECO:0000256" key="4">
    <source>
        <dbReference type="SAM" id="MobiDB-lite"/>
    </source>
</evidence>
<dbReference type="GO" id="GO:0009307">
    <property type="term" value="P:DNA restriction-modification system"/>
    <property type="evidence" value="ECO:0007669"/>
    <property type="project" value="UniProtKB-KW"/>
</dbReference>
<accession>A0A238LCT7</accession>
<evidence type="ECO:0000256" key="3">
    <source>
        <dbReference type="ARBA" id="ARBA00023125"/>
    </source>
</evidence>
<dbReference type="InterPro" id="IPR044946">
    <property type="entry name" value="Restrct_endonuc_typeI_TRD_sf"/>
</dbReference>
<organism evidence="6 7">
    <name type="scientific">Flavimaricola marinus</name>
    <dbReference type="NCBI Taxonomy" id="1819565"/>
    <lineage>
        <taxon>Bacteria</taxon>
        <taxon>Pseudomonadati</taxon>
        <taxon>Pseudomonadota</taxon>
        <taxon>Alphaproteobacteria</taxon>
        <taxon>Rhodobacterales</taxon>
        <taxon>Paracoccaceae</taxon>
        <taxon>Flavimaricola</taxon>
    </lineage>
</organism>
<dbReference type="Pfam" id="PF01420">
    <property type="entry name" value="Methylase_S"/>
    <property type="match status" value="1"/>
</dbReference>
<evidence type="ECO:0000313" key="6">
    <source>
        <dbReference type="EMBL" id="SMY07235.1"/>
    </source>
</evidence>
<evidence type="ECO:0000256" key="2">
    <source>
        <dbReference type="ARBA" id="ARBA00022747"/>
    </source>
</evidence>
<name>A0A238LCT7_9RHOB</name>
<dbReference type="GO" id="GO:0003677">
    <property type="term" value="F:DNA binding"/>
    <property type="evidence" value="ECO:0007669"/>
    <property type="project" value="UniProtKB-KW"/>
</dbReference>
<feature type="region of interest" description="Disordered" evidence="4">
    <location>
        <begin position="427"/>
        <end position="449"/>
    </location>
</feature>
<keyword evidence="2" id="KW-0680">Restriction system</keyword>
<dbReference type="PANTHER" id="PTHR43140:SF1">
    <property type="entry name" value="TYPE I RESTRICTION ENZYME ECOKI SPECIFICITY SUBUNIT"/>
    <property type="match status" value="1"/>
</dbReference>
<sequence length="511" mass="56761">MSELPEGWALGRIDESNGVGGVSTDGDWIESKDQDPNGDVRLIQLQDIGDGYFVDKSARFLTKDRAEELNCTFLRAGDVLIARMPDPLGRACRFPDINQEAVTAVDVHVWRPGELSADPDYVKYCINSPEIRAALQSQASGTTRQRVAGGKLKAQEIPVPPLLEQRRIVRKLDTLSARTAAARTHLTAIAKLVEKYKHGFLSLIFENLERPTDELRELTSLVTSGSRGWAKYYSDDGPLFIRVGDTRRGSPVLDLSDVQHVRPPDDGEGKRTKLVAGDLVISITADLGRVGVVPGGVEEAYVNQHIALVRPHEVESSKFIAWYLISPPGQVQLFENDRGATKAGLGLDDIRDVMIPRCKREEQRAIVKQIETAFATIDRLAAEAEKALTLTDRLDQRILAKAFAGELVPQNPNDEPASVLLDRIREARANAPKRKRQPGKPRTMKKKPNLASLLDDWPSTGLTFEELRGRSSGTYEQVKEELFDLMTGDQPRIRQEFDASEKTMRLKKVGS</sequence>
<reference evidence="6 7" key="1">
    <citation type="submission" date="2017-05" db="EMBL/GenBank/DDBJ databases">
        <authorList>
            <person name="Song R."/>
            <person name="Chenine A.L."/>
            <person name="Ruprecht R.M."/>
        </authorList>
    </citation>
    <scope>NUCLEOTIDE SEQUENCE [LARGE SCALE GENOMIC DNA]</scope>
    <source>
        <strain evidence="6 7">CECT 8899</strain>
    </source>
</reference>
<feature type="compositionally biased region" description="Basic residues" evidence="4">
    <location>
        <begin position="431"/>
        <end position="448"/>
    </location>
</feature>
<dbReference type="OrthoDB" id="164285at2"/>
<dbReference type="SUPFAM" id="SSF116734">
    <property type="entry name" value="DNA methylase specificity domain"/>
    <property type="match status" value="2"/>
</dbReference>
<evidence type="ECO:0000313" key="7">
    <source>
        <dbReference type="Proteomes" id="UP000201613"/>
    </source>
</evidence>
<dbReference type="Gene3D" id="3.90.220.20">
    <property type="entry name" value="DNA methylase specificity domains"/>
    <property type="match status" value="2"/>
</dbReference>